<reference evidence="1" key="1">
    <citation type="submission" date="2021-02" db="EMBL/GenBank/DDBJ databases">
        <title>Infant gut strain persistence is associated with maternal origin, phylogeny, and functional potential including surface adhesion and iron acquisition.</title>
        <authorList>
            <person name="Lou Y.C."/>
        </authorList>
    </citation>
    <scope>NUCLEOTIDE SEQUENCE</scope>
    <source>
        <strain evidence="1">L2_039_000G1_dasL2_039_000G1_concoct_11</strain>
    </source>
</reference>
<dbReference type="EMBL" id="JAGZSV010000139">
    <property type="protein sequence ID" value="MBS6941229.1"/>
    <property type="molecule type" value="Genomic_DNA"/>
</dbReference>
<accession>A0A943UY61</accession>
<dbReference type="InterPro" id="IPR021739">
    <property type="entry name" value="SaV-like"/>
</dbReference>
<evidence type="ECO:0000313" key="2">
    <source>
        <dbReference type="Proteomes" id="UP000727506"/>
    </source>
</evidence>
<comment type="caution">
    <text evidence="1">The sequence shown here is derived from an EMBL/GenBank/DDBJ whole genome shotgun (WGS) entry which is preliminary data.</text>
</comment>
<proteinExistence type="predicted"/>
<dbReference type="Pfam" id="PF11753">
    <property type="entry name" value="DUF3310"/>
    <property type="match status" value="1"/>
</dbReference>
<dbReference type="Proteomes" id="UP000727506">
    <property type="component" value="Unassembled WGS sequence"/>
</dbReference>
<dbReference type="Pfam" id="PF14354">
    <property type="entry name" value="Lar_restr_allev"/>
    <property type="match status" value="1"/>
</dbReference>
<name>A0A943UY61_9ACTN</name>
<sequence>MIEELKPCPFCGGEITLTCSDGDGAFYIRCSKCGASTGHVSSRKGVVEAESEAVERWNRRAEPPAAPDDPARYSRGGIECIDAIRAALDPVEYRGFCKGSVLGYVWREKHKGGDRDLGKAVDFIGYALDASEEAGA</sequence>
<dbReference type="InterPro" id="IPR019908">
    <property type="entry name" value="Toxin_RalR"/>
</dbReference>
<dbReference type="NCBIfam" id="TIGR03655">
    <property type="entry name" value="anti_R_Lar"/>
    <property type="match status" value="1"/>
</dbReference>
<dbReference type="AlphaFoldDB" id="A0A943UY61"/>
<evidence type="ECO:0000313" key="1">
    <source>
        <dbReference type="EMBL" id="MBS6941229.1"/>
    </source>
</evidence>
<organism evidence="1 2">
    <name type="scientific">Slackia piriformis</name>
    <dbReference type="NCBI Taxonomy" id="626934"/>
    <lineage>
        <taxon>Bacteria</taxon>
        <taxon>Bacillati</taxon>
        <taxon>Actinomycetota</taxon>
        <taxon>Coriobacteriia</taxon>
        <taxon>Eggerthellales</taxon>
        <taxon>Eggerthellaceae</taxon>
        <taxon>Slackia</taxon>
    </lineage>
</organism>
<gene>
    <name evidence="1" type="ORF">KH142_07120</name>
</gene>
<protein>
    <submittedName>
        <fullName evidence="1">Lar family restriction alleviation protein</fullName>
    </submittedName>
</protein>